<dbReference type="InterPro" id="IPR020635">
    <property type="entry name" value="Tyr_kinase_cat_dom"/>
</dbReference>
<gene>
    <name evidence="21" type="ORF">pdam_00005339</name>
</gene>
<feature type="domain" description="Ig-like" evidence="20">
    <location>
        <begin position="188"/>
        <end position="265"/>
    </location>
</feature>
<evidence type="ECO:0000256" key="11">
    <source>
        <dbReference type="ARBA" id="ARBA00023180"/>
    </source>
</evidence>
<dbReference type="CDD" id="cd00096">
    <property type="entry name" value="Ig"/>
    <property type="match status" value="1"/>
</dbReference>
<dbReference type="PRINTS" id="PR00109">
    <property type="entry name" value="TYRKINASE"/>
</dbReference>
<dbReference type="GO" id="GO:0004714">
    <property type="term" value="F:transmembrane receptor protein tyrosine kinase activity"/>
    <property type="evidence" value="ECO:0007669"/>
    <property type="project" value="TreeGrafter"/>
</dbReference>
<keyword evidence="3 13" id="KW-0420">Kringle</keyword>
<evidence type="ECO:0000256" key="3">
    <source>
        <dbReference type="ARBA" id="ARBA00022572"/>
    </source>
</evidence>
<evidence type="ECO:0000259" key="19">
    <source>
        <dbReference type="PROSITE" id="PS50070"/>
    </source>
</evidence>
<evidence type="ECO:0000256" key="9">
    <source>
        <dbReference type="ARBA" id="ARBA00023157"/>
    </source>
</evidence>
<dbReference type="SMART" id="SM00219">
    <property type="entry name" value="TyrKc"/>
    <property type="match status" value="1"/>
</dbReference>
<dbReference type="InterPro" id="IPR038178">
    <property type="entry name" value="Kringle_sf"/>
</dbReference>
<dbReference type="CDD" id="cd00108">
    <property type="entry name" value="KR"/>
    <property type="match status" value="1"/>
</dbReference>
<keyword evidence="4 15" id="KW-0812">Transmembrane</keyword>
<dbReference type="InterPro" id="IPR008266">
    <property type="entry name" value="Tyr_kinase_AS"/>
</dbReference>
<dbReference type="Pfam" id="PF01392">
    <property type="entry name" value="Fz"/>
    <property type="match status" value="2"/>
</dbReference>
<dbReference type="AlphaFoldDB" id="A0A3M6U2Y6"/>
<accession>A0A3M6U2Y6</accession>
<feature type="region of interest" description="Disordered" evidence="14">
    <location>
        <begin position="296"/>
        <end position="316"/>
    </location>
</feature>
<dbReference type="InterPro" id="IPR036790">
    <property type="entry name" value="Frizzled_dom_sf"/>
</dbReference>
<dbReference type="CDD" id="cd07459">
    <property type="entry name" value="CRD_TK_ROR_like"/>
    <property type="match status" value="2"/>
</dbReference>
<feature type="disulfide bond" evidence="13">
    <location>
        <begin position="507"/>
        <end position="530"/>
    </location>
</feature>
<dbReference type="SUPFAM" id="SSF48726">
    <property type="entry name" value="Immunoglobulin"/>
    <property type="match status" value="1"/>
</dbReference>
<dbReference type="InterPro" id="IPR041775">
    <property type="entry name" value="Ror-like_CRD"/>
</dbReference>
<dbReference type="PROSITE" id="PS50070">
    <property type="entry name" value="KRINGLE_2"/>
    <property type="match status" value="1"/>
</dbReference>
<evidence type="ECO:0000259" key="17">
    <source>
        <dbReference type="PROSITE" id="PS50011"/>
    </source>
</evidence>
<dbReference type="Gene3D" id="1.10.2000.10">
    <property type="entry name" value="Frizzled cysteine-rich domain"/>
    <property type="match status" value="2"/>
</dbReference>
<keyword evidence="6" id="KW-0067">ATP-binding</keyword>
<sequence>MKLAVLLLFGILVIGWNCGFALARQYGRRDSRSRKRERNSKPAVCELYSGGDSCEPYLKGQKIYVSKKRPQSHQQEIIENNYGLLFQYVSERCRDYVLPALCNYGFPPCDLTQSAAKPRKFCQDDCLVLKNDICKRDFKNALRFPLVSRLLPDCDSMPAKGQPGYKSCIRVVPQARFNNDIAYSVAVPKFKVRLDHNITMFQNKPVIFKCRLNSKKIQVNITWFKDERPVNRMFPSYKVTSYRWGSKLKIRRAKTKDAGIFECRAKGPGGIVTARAWLKINGQLNTPPLPVIEEKHSTSQYEEDNDPDTTTPKSLPPFPGMCEKYRGKACAQFIGNQSIWVEYPSGYQRRVEDQLSRALRLIQATKQMSDRCSEYGIPALCFHGFPTCDTLTQNFKHRLCREDCFALFKDICLTELQFAMSISQLRVLLPNCSALPKRDDKDYSYCTSLNIPGLAHNSPTSPPHPFIQDDSCYNGTGETYSGSRNVTKSGRPCRVWHPLNTSSHNYCRNPGGLEAQPWCHVGPEYDVEYCDIKKCSSLNAAVETAPKHGHRGAGSVARTNYVISAIMAVLIVAFITIIVYLKIQQRKTALADSDHASSGSISKSTQSTLQQQNFDLKQSISEIKSCVFHQQDQKLHNGKVNFLEGLGEGMFVKVCRGLLITDDTDDTGVEIAIKRLKADVPEAAIENFMKDTNILANLQDINILCMFGLSKDEDPHFMMFEYFGDMDLYRFLVDNASKLSGLIPSDISEYDLLLDFSLQIASGMDFLVENHFVHRDLAARNCYVTADNIIKISNLGIGSHKYPSDYSWVHSSALLPVRWMAPEALNTLKFNHMTDVWSYGVLLWEVYTFGCQPFTGFTNQEAIERIRNLELLSCPDHCPARMFGLMRECWDENPSDRSPFSEICSRLREWAGDSIAESR</sequence>
<dbReference type="Gene3D" id="1.10.510.10">
    <property type="entry name" value="Transferase(Phosphotransferase) domain 1"/>
    <property type="match status" value="1"/>
</dbReference>
<dbReference type="Gene3D" id="3.30.200.20">
    <property type="entry name" value="Phosphorylase Kinase, domain 1"/>
    <property type="match status" value="1"/>
</dbReference>
<feature type="chain" id="PRO_5017952442" description="Receptor protein-tyrosine kinase" evidence="16">
    <location>
        <begin position="24"/>
        <end position="919"/>
    </location>
</feature>
<dbReference type="InterPro" id="IPR011009">
    <property type="entry name" value="Kinase-like_dom_sf"/>
</dbReference>
<reference evidence="21 22" key="1">
    <citation type="journal article" date="2018" name="Sci. Rep.">
        <title>Comparative analysis of the Pocillopora damicornis genome highlights role of immune system in coral evolution.</title>
        <authorList>
            <person name="Cunning R."/>
            <person name="Bay R.A."/>
            <person name="Gillette P."/>
            <person name="Baker A.C."/>
            <person name="Traylor-Knowles N."/>
        </authorList>
    </citation>
    <scope>NUCLEOTIDE SEQUENCE [LARGE SCALE GENOMIC DNA]</scope>
    <source>
        <strain evidence="21">RSMAS</strain>
        <tissue evidence="21">Whole animal</tissue>
    </source>
</reference>
<dbReference type="Proteomes" id="UP000275408">
    <property type="component" value="Unassembled WGS sequence"/>
</dbReference>
<dbReference type="PROSITE" id="PS00021">
    <property type="entry name" value="KRINGLE_1"/>
    <property type="match status" value="1"/>
</dbReference>
<evidence type="ECO:0008006" key="23">
    <source>
        <dbReference type="Google" id="ProtNLM"/>
    </source>
</evidence>
<evidence type="ECO:0000256" key="2">
    <source>
        <dbReference type="ARBA" id="ARBA00022553"/>
    </source>
</evidence>
<feature type="signal peptide" evidence="16">
    <location>
        <begin position="1"/>
        <end position="23"/>
    </location>
</feature>
<dbReference type="InterPro" id="IPR050122">
    <property type="entry name" value="RTK"/>
</dbReference>
<feature type="domain" description="Protein kinase" evidence="17">
    <location>
        <begin position="640"/>
        <end position="911"/>
    </location>
</feature>
<dbReference type="PANTHER" id="PTHR24416">
    <property type="entry name" value="TYROSINE-PROTEIN KINASE RECEPTOR"/>
    <property type="match status" value="1"/>
</dbReference>
<evidence type="ECO:0000259" key="18">
    <source>
        <dbReference type="PROSITE" id="PS50038"/>
    </source>
</evidence>
<dbReference type="SMART" id="SM00409">
    <property type="entry name" value="IG"/>
    <property type="match status" value="1"/>
</dbReference>
<dbReference type="PROSITE" id="PS50011">
    <property type="entry name" value="PROTEIN_KINASE_DOM"/>
    <property type="match status" value="1"/>
</dbReference>
<dbReference type="PROSITE" id="PS00109">
    <property type="entry name" value="PROTEIN_KINASE_TYR"/>
    <property type="match status" value="1"/>
</dbReference>
<keyword evidence="5" id="KW-0547">Nucleotide-binding</keyword>
<dbReference type="InterPro" id="IPR001245">
    <property type="entry name" value="Ser-Thr/Tyr_kinase_cat_dom"/>
</dbReference>
<evidence type="ECO:0000256" key="15">
    <source>
        <dbReference type="SAM" id="Phobius"/>
    </source>
</evidence>
<dbReference type="GO" id="GO:0007169">
    <property type="term" value="P:cell surface receptor protein tyrosine kinase signaling pathway"/>
    <property type="evidence" value="ECO:0007669"/>
    <property type="project" value="TreeGrafter"/>
</dbReference>
<comment type="caution">
    <text evidence="13">Lacks conserved residue(s) required for the propagation of feature annotation.</text>
</comment>
<keyword evidence="9 13" id="KW-1015">Disulfide bond</keyword>
<keyword evidence="12" id="KW-0393">Immunoglobulin domain</keyword>
<dbReference type="STRING" id="46731.A0A3M6U2Y6"/>
<dbReference type="PROSITE" id="PS50038">
    <property type="entry name" value="FZ"/>
    <property type="match status" value="2"/>
</dbReference>
<keyword evidence="22" id="KW-1185">Reference proteome</keyword>
<evidence type="ECO:0000256" key="7">
    <source>
        <dbReference type="ARBA" id="ARBA00022989"/>
    </source>
</evidence>
<comment type="caution">
    <text evidence="21">The sequence shown here is derived from an EMBL/GenBank/DDBJ whole genome shotgun (WGS) entry which is preliminary data.</text>
</comment>
<evidence type="ECO:0000256" key="14">
    <source>
        <dbReference type="SAM" id="MobiDB-lite"/>
    </source>
</evidence>
<evidence type="ECO:0000313" key="22">
    <source>
        <dbReference type="Proteomes" id="UP000275408"/>
    </source>
</evidence>
<name>A0A3M6U2Y6_POCDA</name>
<dbReference type="GO" id="GO:0017147">
    <property type="term" value="F:Wnt-protein binding"/>
    <property type="evidence" value="ECO:0007669"/>
    <property type="project" value="TreeGrafter"/>
</dbReference>
<dbReference type="PRINTS" id="PR00018">
    <property type="entry name" value="KRINGLE"/>
</dbReference>
<dbReference type="Pfam" id="PF07679">
    <property type="entry name" value="I-set"/>
    <property type="match status" value="1"/>
</dbReference>
<dbReference type="SUPFAM" id="SSF56112">
    <property type="entry name" value="Protein kinase-like (PK-like)"/>
    <property type="match status" value="1"/>
</dbReference>
<dbReference type="PROSITE" id="PS50835">
    <property type="entry name" value="IG_LIKE"/>
    <property type="match status" value="1"/>
</dbReference>
<evidence type="ECO:0000256" key="16">
    <source>
        <dbReference type="SAM" id="SignalP"/>
    </source>
</evidence>
<dbReference type="InterPro" id="IPR018056">
    <property type="entry name" value="Kringle_CS"/>
</dbReference>
<evidence type="ECO:0000259" key="20">
    <source>
        <dbReference type="PROSITE" id="PS50835"/>
    </source>
</evidence>
<dbReference type="SMART" id="SM00130">
    <property type="entry name" value="KR"/>
    <property type="match status" value="1"/>
</dbReference>
<keyword evidence="7 15" id="KW-1133">Transmembrane helix</keyword>
<keyword evidence="11" id="KW-0325">Glycoprotein</keyword>
<dbReference type="GO" id="GO:0005886">
    <property type="term" value="C:plasma membrane"/>
    <property type="evidence" value="ECO:0007669"/>
    <property type="project" value="TreeGrafter"/>
</dbReference>
<evidence type="ECO:0000256" key="13">
    <source>
        <dbReference type="PROSITE-ProRule" id="PRU00121"/>
    </source>
</evidence>
<evidence type="ECO:0000256" key="8">
    <source>
        <dbReference type="ARBA" id="ARBA00023136"/>
    </source>
</evidence>
<feature type="transmembrane region" description="Helical" evidence="15">
    <location>
        <begin position="561"/>
        <end position="581"/>
    </location>
</feature>
<organism evidence="21 22">
    <name type="scientific">Pocillopora damicornis</name>
    <name type="common">Cauliflower coral</name>
    <name type="synonym">Millepora damicornis</name>
    <dbReference type="NCBI Taxonomy" id="46731"/>
    <lineage>
        <taxon>Eukaryota</taxon>
        <taxon>Metazoa</taxon>
        <taxon>Cnidaria</taxon>
        <taxon>Anthozoa</taxon>
        <taxon>Hexacorallia</taxon>
        <taxon>Scleractinia</taxon>
        <taxon>Astrocoeniina</taxon>
        <taxon>Pocilloporidae</taxon>
        <taxon>Pocillopora</taxon>
    </lineage>
</organism>
<dbReference type="InterPro" id="IPR013098">
    <property type="entry name" value="Ig_I-set"/>
</dbReference>
<keyword evidence="10" id="KW-0675">Receptor</keyword>
<proteinExistence type="predicted"/>
<keyword evidence="16" id="KW-0732">Signal</keyword>
<evidence type="ECO:0000256" key="6">
    <source>
        <dbReference type="ARBA" id="ARBA00022840"/>
    </source>
</evidence>
<dbReference type="Pfam" id="PF07714">
    <property type="entry name" value="PK_Tyr_Ser-Thr"/>
    <property type="match status" value="1"/>
</dbReference>
<evidence type="ECO:0000256" key="12">
    <source>
        <dbReference type="ARBA" id="ARBA00023319"/>
    </source>
</evidence>
<dbReference type="GO" id="GO:0005524">
    <property type="term" value="F:ATP binding"/>
    <property type="evidence" value="ECO:0007669"/>
    <property type="project" value="UniProtKB-KW"/>
</dbReference>
<comment type="subcellular location">
    <subcellularLocation>
        <location evidence="1">Membrane</location>
        <topology evidence="1">Single-pass type I membrane protein</topology>
    </subcellularLocation>
</comment>
<dbReference type="SMART" id="SM00408">
    <property type="entry name" value="IGc2"/>
    <property type="match status" value="1"/>
</dbReference>
<feature type="domain" description="FZ" evidence="18">
    <location>
        <begin position="317"/>
        <end position="449"/>
    </location>
</feature>
<dbReference type="InterPro" id="IPR013783">
    <property type="entry name" value="Ig-like_fold"/>
</dbReference>
<dbReference type="SUPFAM" id="SSF57440">
    <property type="entry name" value="Kringle-like"/>
    <property type="match status" value="1"/>
</dbReference>
<evidence type="ECO:0000256" key="4">
    <source>
        <dbReference type="ARBA" id="ARBA00022692"/>
    </source>
</evidence>
<dbReference type="InterPro" id="IPR003598">
    <property type="entry name" value="Ig_sub2"/>
</dbReference>
<dbReference type="Pfam" id="PF00051">
    <property type="entry name" value="Kringle"/>
    <property type="match status" value="1"/>
</dbReference>
<dbReference type="InterPro" id="IPR000001">
    <property type="entry name" value="Kringle"/>
</dbReference>
<dbReference type="InterPro" id="IPR000719">
    <property type="entry name" value="Prot_kinase_dom"/>
</dbReference>
<dbReference type="Gene3D" id="2.40.20.10">
    <property type="entry name" value="Plasminogen Kringle 4"/>
    <property type="match status" value="1"/>
</dbReference>
<protein>
    <recommendedName>
        <fullName evidence="23">Receptor protein-tyrosine kinase</fullName>
    </recommendedName>
</protein>
<feature type="domain" description="Kringle" evidence="19">
    <location>
        <begin position="471"/>
        <end position="535"/>
    </location>
</feature>
<dbReference type="OrthoDB" id="2431000at2759"/>
<dbReference type="InterPro" id="IPR020067">
    <property type="entry name" value="Frizzled_dom"/>
</dbReference>
<evidence type="ECO:0000256" key="10">
    <source>
        <dbReference type="ARBA" id="ARBA00023170"/>
    </source>
</evidence>
<keyword evidence="2" id="KW-0597">Phosphoprotein</keyword>
<evidence type="ECO:0000256" key="5">
    <source>
        <dbReference type="ARBA" id="ARBA00022741"/>
    </source>
</evidence>
<dbReference type="GO" id="GO:0043235">
    <property type="term" value="C:receptor complex"/>
    <property type="evidence" value="ECO:0007669"/>
    <property type="project" value="TreeGrafter"/>
</dbReference>
<dbReference type="InterPro" id="IPR007110">
    <property type="entry name" value="Ig-like_dom"/>
</dbReference>
<dbReference type="EMBL" id="RCHS01002320">
    <property type="protein sequence ID" value="RMX47946.1"/>
    <property type="molecule type" value="Genomic_DNA"/>
</dbReference>
<dbReference type="InterPro" id="IPR013806">
    <property type="entry name" value="Kringle-like"/>
</dbReference>
<dbReference type="InterPro" id="IPR036179">
    <property type="entry name" value="Ig-like_dom_sf"/>
</dbReference>
<evidence type="ECO:0000256" key="1">
    <source>
        <dbReference type="ARBA" id="ARBA00004479"/>
    </source>
</evidence>
<dbReference type="InterPro" id="IPR003599">
    <property type="entry name" value="Ig_sub"/>
</dbReference>
<dbReference type="PANTHER" id="PTHR24416:SF611">
    <property type="entry name" value="TYROSINE-PROTEIN KINASE TRANSMEMBRANE RECEPTOR ROR"/>
    <property type="match status" value="1"/>
</dbReference>
<dbReference type="Gene3D" id="2.60.40.10">
    <property type="entry name" value="Immunoglobulins"/>
    <property type="match status" value="1"/>
</dbReference>
<keyword evidence="8 15" id="KW-0472">Membrane</keyword>
<feature type="domain" description="FZ" evidence="18">
    <location>
        <begin position="40"/>
        <end position="171"/>
    </location>
</feature>
<evidence type="ECO:0000313" key="21">
    <source>
        <dbReference type="EMBL" id="RMX47946.1"/>
    </source>
</evidence>